<gene>
    <name evidence="1" type="ORF">EIN_452800</name>
</gene>
<dbReference type="EMBL" id="KB206589">
    <property type="protein sequence ID" value="ELP89680.1"/>
    <property type="molecule type" value="Genomic_DNA"/>
</dbReference>
<sequence length="205" mass="23697">MSSELFPKTEKVSINTAKEHQQKEQTTFQQCFLLYILNKHAKITIKRPKKYSSRTSTIPILSFLETQASRVDVLNFAIKRCEAIKNEEMVKGIPLQTIKRRFNKNMSAFIRNFVFDSCLEFGYFFNSKLSKNSMKSIQSEKIRSVFYDGKFVTDKKGILELGKVIHQKLMSVLKDRRVVTFEIGELVAGLANDTTQCKNTITFIE</sequence>
<evidence type="ECO:0000313" key="1">
    <source>
        <dbReference type="EMBL" id="ELP89680.1"/>
    </source>
</evidence>
<accession>L7FLV8</accession>
<organism evidence="1 2">
    <name type="scientific">Entamoeba invadens IP1</name>
    <dbReference type="NCBI Taxonomy" id="370355"/>
    <lineage>
        <taxon>Eukaryota</taxon>
        <taxon>Amoebozoa</taxon>
        <taxon>Evosea</taxon>
        <taxon>Archamoebae</taxon>
        <taxon>Mastigamoebida</taxon>
        <taxon>Entamoebidae</taxon>
        <taxon>Entamoeba</taxon>
    </lineage>
</organism>
<dbReference type="Proteomes" id="UP000014680">
    <property type="component" value="Unassembled WGS sequence"/>
</dbReference>
<dbReference type="RefSeq" id="XP_004256451.1">
    <property type="nucleotide sequence ID" value="XM_004256403.1"/>
</dbReference>
<keyword evidence="2" id="KW-1185">Reference proteome</keyword>
<reference evidence="1 2" key="1">
    <citation type="submission" date="2012-10" db="EMBL/GenBank/DDBJ databases">
        <authorList>
            <person name="Zafar N."/>
            <person name="Inman J."/>
            <person name="Hall N."/>
            <person name="Lorenzi H."/>
            <person name="Caler E."/>
        </authorList>
    </citation>
    <scope>NUCLEOTIDE SEQUENCE [LARGE SCALE GENOMIC DNA]</scope>
    <source>
        <strain evidence="1 2">IP1</strain>
    </source>
</reference>
<dbReference type="AlphaFoldDB" id="L7FLV8"/>
<name>L7FLV8_ENTIV</name>
<proteinExistence type="predicted"/>
<evidence type="ECO:0000313" key="2">
    <source>
        <dbReference type="Proteomes" id="UP000014680"/>
    </source>
</evidence>
<dbReference type="VEuPathDB" id="AmoebaDB:EIN_452800"/>
<dbReference type="GeneID" id="14888705"/>
<dbReference type="KEGG" id="eiv:EIN_452800"/>
<protein>
    <submittedName>
        <fullName evidence="1">Uncharacterized protein</fullName>
    </submittedName>
</protein>